<feature type="region of interest" description="Disordered" evidence="1">
    <location>
        <begin position="72"/>
        <end position="103"/>
    </location>
</feature>
<dbReference type="Proteomes" id="UP001153269">
    <property type="component" value="Unassembled WGS sequence"/>
</dbReference>
<sequence>MDVDGFFARSQALFRSGERELGDHVHLTVFVEPCTPQRAGVVRAPAQCGHELSPAGGLLRKTLASSLKGVFSAPGAADGSSYSPPANWPLTRSKMPDRSTHNA</sequence>
<reference evidence="2" key="1">
    <citation type="submission" date="2020-03" db="EMBL/GenBank/DDBJ databases">
        <authorList>
            <person name="Weist P."/>
        </authorList>
    </citation>
    <scope>NUCLEOTIDE SEQUENCE</scope>
</reference>
<evidence type="ECO:0000256" key="1">
    <source>
        <dbReference type="SAM" id="MobiDB-lite"/>
    </source>
</evidence>
<comment type="caution">
    <text evidence="2">The sequence shown here is derived from an EMBL/GenBank/DDBJ whole genome shotgun (WGS) entry which is preliminary data.</text>
</comment>
<name>A0A9N7TNZ6_PLEPL</name>
<accession>A0A9N7TNZ6</accession>
<evidence type="ECO:0000313" key="2">
    <source>
        <dbReference type="EMBL" id="CAB1415093.1"/>
    </source>
</evidence>
<evidence type="ECO:0000313" key="3">
    <source>
        <dbReference type="Proteomes" id="UP001153269"/>
    </source>
</evidence>
<gene>
    <name evidence="2" type="ORF">PLEPLA_LOCUS2806</name>
</gene>
<feature type="compositionally biased region" description="Basic and acidic residues" evidence="1">
    <location>
        <begin position="94"/>
        <end position="103"/>
    </location>
</feature>
<dbReference type="EMBL" id="CADEAL010000137">
    <property type="protein sequence ID" value="CAB1415093.1"/>
    <property type="molecule type" value="Genomic_DNA"/>
</dbReference>
<protein>
    <submittedName>
        <fullName evidence="2">Uncharacterized protein</fullName>
    </submittedName>
</protein>
<proteinExistence type="predicted"/>
<keyword evidence="3" id="KW-1185">Reference proteome</keyword>
<dbReference type="AlphaFoldDB" id="A0A9N7TNZ6"/>
<organism evidence="2 3">
    <name type="scientific">Pleuronectes platessa</name>
    <name type="common">European plaice</name>
    <dbReference type="NCBI Taxonomy" id="8262"/>
    <lineage>
        <taxon>Eukaryota</taxon>
        <taxon>Metazoa</taxon>
        <taxon>Chordata</taxon>
        <taxon>Craniata</taxon>
        <taxon>Vertebrata</taxon>
        <taxon>Euteleostomi</taxon>
        <taxon>Actinopterygii</taxon>
        <taxon>Neopterygii</taxon>
        <taxon>Teleostei</taxon>
        <taxon>Neoteleostei</taxon>
        <taxon>Acanthomorphata</taxon>
        <taxon>Carangaria</taxon>
        <taxon>Pleuronectiformes</taxon>
        <taxon>Pleuronectoidei</taxon>
        <taxon>Pleuronectidae</taxon>
        <taxon>Pleuronectes</taxon>
    </lineage>
</organism>